<comment type="caution">
    <text evidence="6">The sequence shown here is derived from an EMBL/GenBank/DDBJ whole genome shotgun (WGS) entry which is preliminary data.</text>
</comment>
<dbReference type="InterPro" id="IPR012318">
    <property type="entry name" value="HTH_CRP"/>
</dbReference>
<dbReference type="PANTHER" id="PTHR24567:SF26">
    <property type="entry name" value="REGULATORY PROTEIN YEIL"/>
    <property type="match status" value="1"/>
</dbReference>
<dbReference type="Proteomes" id="UP001596958">
    <property type="component" value="Unassembled WGS sequence"/>
</dbReference>
<reference evidence="7" key="1">
    <citation type="journal article" date="2019" name="Int. J. Syst. Evol. Microbiol.">
        <title>The Global Catalogue of Microorganisms (GCM) 10K type strain sequencing project: providing services to taxonomists for standard genome sequencing and annotation.</title>
        <authorList>
            <consortium name="The Broad Institute Genomics Platform"/>
            <consortium name="The Broad Institute Genome Sequencing Center for Infectious Disease"/>
            <person name="Wu L."/>
            <person name="Ma J."/>
        </authorList>
    </citation>
    <scope>NUCLEOTIDE SEQUENCE [LARGE SCALE GENOMIC DNA]</scope>
    <source>
        <strain evidence="7">CCUG 63418</strain>
    </source>
</reference>
<keyword evidence="2" id="KW-0238">DNA-binding</keyword>
<accession>A0ABW2YYE7</accession>
<dbReference type="RefSeq" id="WP_377098050.1">
    <property type="nucleotide sequence ID" value="NZ_JBHTHU010000002.1"/>
</dbReference>
<dbReference type="SUPFAM" id="SSF51206">
    <property type="entry name" value="cAMP-binding domain-like"/>
    <property type="match status" value="1"/>
</dbReference>
<dbReference type="Gene3D" id="2.60.120.10">
    <property type="entry name" value="Jelly Rolls"/>
    <property type="match status" value="1"/>
</dbReference>
<dbReference type="Pfam" id="PF13545">
    <property type="entry name" value="HTH_Crp_2"/>
    <property type="match status" value="1"/>
</dbReference>
<dbReference type="Gene3D" id="1.10.10.10">
    <property type="entry name" value="Winged helix-like DNA-binding domain superfamily/Winged helix DNA-binding domain"/>
    <property type="match status" value="1"/>
</dbReference>
<dbReference type="SUPFAM" id="SSF46785">
    <property type="entry name" value="Winged helix' DNA-binding domain"/>
    <property type="match status" value="1"/>
</dbReference>
<evidence type="ECO:0000259" key="5">
    <source>
        <dbReference type="PROSITE" id="PS51063"/>
    </source>
</evidence>
<dbReference type="EMBL" id="JBHTHU010000002">
    <property type="protein sequence ID" value="MFD0749570.1"/>
    <property type="molecule type" value="Genomic_DNA"/>
</dbReference>
<sequence length="233" mass="26307">MSQPNLCDLKSCFLCSSCLTEWVSVIGQERKNITVKKSQTLFKEGDPVTGMFFVYSGKLKVHKRWDHEKEIILRFAQRGDIVGHLGLGDEPAYPVSATAIEPVTVCYIPMAFFEATLNINHGFATKLMRFFANELHESEKRMRNFVHMPVKGRVAQALITLQKQFGVNNEGCINIELSRQDLASFSGTVYESLFRAVNELVAADLIKLIGKHIRILKEDALLEMIASENILIK</sequence>
<dbReference type="InterPro" id="IPR036390">
    <property type="entry name" value="WH_DNA-bd_sf"/>
</dbReference>
<keyword evidence="7" id="KW-1185">Reference proteome</keyword>
<dbReference type="PANTHER" id="PTHR24567">
    <property type="entry name" value="CRP FAMILY TRANSCRIPTIONAL REGULATORY PROTEIN"/>
    <property type="match status" value="1"/>
</dbReference>
<gene>
    <name evidence="6" type="ORF">ACFQZS_05410</name>
</gene>
<dbReference type="CDD" id="cd00038">
    <property type="entry name" value="CAP_ED"/>
    <property type="match status" value="1"/>
</dbReference>
<dbReference type="InterPro" id="IPR050397">
    <property type="entry name" value="Env_Response_Regulators"/>
</dbReference>
<dbReference type="InterPro" id="IPR000595">
    <property type="entry name" value="cNMP-bd_dom"/>
</dbReference>
<evidence type="ECO:0000256" key="2">
    <source>
        <dbReference type="ARBA" id="ARBA00023125"/>
    </source>
</evidence>
<dbReference type="PROSITE" id="PS51063">
    <property type="entry name" value="HTH_CRP_2"/>
    <property type="match status" value="1"/>
</dbReference>
<dbReference type="SMART" id="SM00100">
    <property type="entry name" value="cNMP"/>
    <property type="match status" value="1"/>
</dbReference>
<feature type="domain" description="HTH crp-type" evidence="5">
    <location>
        <begin position="148"/>
        <end position="219"/>
    </location>
</feature>
<evidence type="ECO:0000259" key="4">
    <source>
        <dbReference type="PROSITE" id="PS50042"/>
    </source>
</evidence>
<dbReference type="InterPro" id="IPR036388">
    <property type="entry name" value="WH-like_DNA-bd_sf"/>
</dbReference>
<dbReference type="InterPro" id="IPR018490">
    <property type="entry name" value="cNMP-bd_dom_sf"/>
</dbReference>
<dbReference type="InterPro" id="IPR014710">
    <property type="entry name" value="RmlC-like_jellyroll"/>
</dbReference>
<dbReference type="PROSITE" id="PS50042">
    <property type="entry name" value="CNMP_BINDING_3"/>
    <property type="match status" value="1"/>
</dbReference>
<evidence type="ECO:0000313" key="7">
    <source>
        <dbReference type="Proteomes" id="UP001596958"/>
    </source>
</evidence>
<name>A0ABW2YYE7_9SPHI</name>
<protein>
    <submittedName>
        <fullName evidence="6">Crp/Fnr family transcriptional regulator</fullName>
    </submittedName>
</protein>
<keyword evidence="3" id="KW-0804">Transcription</keyword>
<evidence type="ECO:0000256" key="3">
    <source>
        <dbReference type="ARBA" id="ARBA00023163"/>
    </source>
</evidence>
<evidence type="ECO:0000256" key="1">
    <source>
        <dbReference type="ARBA" id="ARBA00023015"/>
    </source>
</evidence>
<keyword evidence="1" id="KW-0805">Transcription regulation</keyword>
<organism evidence="6 7">
    <name type="scientific">Mucilaginibacter calamicampi</name>
    <dbReference type="NCBI Taxonomy" id="1302352"/>
    <lineage>
        <taxon>Bacteria</taxon>
        <taxon>Pseudomonadati</taxon>
        <taxon>Bacteroidota</taxon>
        <taxon>Sphingobacteriia</taxon>
        <taxon>Sphingobacteriales</taxon>
        <taxon>Sphingobacteriaceae</taxon>
        <taxon>Mucilaginibacter</taxon>
    </lineage>
</organism>
<feature type="domain" description="Cyclic nucleotide-binding" evidence="4">
    <location>
        <begin position="39"/>
        <end position="100"/>
    </location>
</feature>
<dbReference type="SMART" id="SM00419">
    <property type="entry name" value="HTH_CRP"/>
    <property type="match status" value="1"/>
</dbReference>
<evidence type="ECO:0000313" key="6">
    <source>
        <dbReference type="EMBL" id="MFD0749570.1"/>
    </source>
</evidence>
<dbReference type="Pfam" id="PF00027">
    <property type="entry name" value="cNMP_binding"/>
    <property type="match status" value="1"/>
</dbReference>
<proteinExistence type="predicted"/>